<comment type="caution">
    <text evidence="1">The sequence shown here is derived from an EMBL/GenBank/DDBJ whole genome shotgun (WGS) entry which is preliminary data.</text>
</comment>
<organism evidence="1 2">
    <name type="scientific">Clonostachys chloroleuca</name>
    <dbReference type="NCBI Taxonomy" id="1926264"/>
    <lineage>
        <taxon>Eukaryota</taxon>
        <taxon>Fungi</taxon>
        <taxon>Dikarya</taxon>
        <taxon>Ascomycota</taxon>
        <taxon>Pezizomycotina</taxon>
        <taxon>Sordariomycetes</taxon>
        <taxon>Hypocreomycetidae</taxon>
        <taxon>Hypocreales</taxon>
        <taxon>Bionectriaceae</taxon>
        <taxon>Clonostachys</taxon>
    </lineage>
</organism>
<sequence length="331" mass="36309">MGGSRASLVIDATGGSFTVTASDRVETHLATSSLPNVVTDFVVAHRKSDYMLYGLASPNYARKVQGLPILSDDLPLLSLMVPFVQVTVQQDSILVIGDNPPWTHHVADILDTECCDDAVPNTYYNIASKPDLHNDRDDAVTPSPLVVENGKPAKIALSEPNSMADQRNMFNALFRNRRIGTPRYGFAFNHFELAAVGFHLERSLQLKKGKSTSPDVADWRYYQNHGAGETPCQAGVSSFRDEDTAECINWEISNSQDAWAAFSAFLLSSTGSTTHPKSHESINDMGSRGRYIGILFVLDHDDSFFEASKVFQRMTIDNSLIEEGSVVAGLT</sequence>
<reference evidence="1" key="1">
    <citation type="submission" date="2023-01" db="EMBL/GenBank/DDBJ databases">
        <authorList>
            <person name="Piombo E."/>
        </authorList>
    </citation>
    <scope>NUCLEOTIDE SEQUENCE</scope>
</reference>
<dbReference type="Proteomes" id="UP001160390">
    <property type="component" value="Unassembled WGS sequence"/>
</dbReference>
<evidence type="ECO:0000313" key="1">
    <source>
        <dbReference type="EMBL" id="CAI6090593.1"/>
    </source>
</evidence>
<accession>A0AA35M517</accession>
<dbReference type="Gene3D" id="3.60.120.10">
    <property type="entry name" value="Anthranilate synthase"/>
    <property type="match status" value="1"/>
</dbReference>
<gene>
    <name evidence="1" type="ORF">CCHLO57077_00014912</name>
</gene>
<proteinExistence type="predicted"/>
<name>A0AA35M517_9HYPO</name>
<protein>
    <submittedName>
        <fullName evidence="1">Uncharacterized protein</fullName>
    </submittedName>
</protein>
<evidence type="ECO:0000313" key="2">
    <source>
        <dbReference type="Proteomes" id="UP001160390"/>
    </source>
</evidence>
<dbReference type="AlphaFoldDB" id="A0AA35M517"/>
<keyword evidence="2" id="KW-1185">Reference proteome</keyword>
<dbReference type="EMBL" id="CABFNP030001029">
    <property type="protein sequence ID" value="CAI6090593.1"/>
    <property type="molecule type" value="Genomic_DNA"/>
</dbReference>
<dbReference type="InterPro" id="IPR005801">
    <property type="entry name" value="ADC_synthase"/>
</dbReference>